<name>A0A4P9XV82_9FUNG</name>
<dbReference type="AlphaFoldDB" id="A0A4P9XV82"/>
<accession>A0A4P9XV82</accession>
<evidence type="ECO:0000313" key="1">
    <source>
        <dbReference type="EMBL" id="RKP10177.1"/>
    </source>
</evidence>
<organism evidence="1 2">
    <name type="scientific">Thamnocephalis sphaerospora</name>
    <dbReference type="NCBI Taxonomy" id="78915"/>
    <lineage>
        <taxon>Eukaryota</taxon>
        <taxon>Fungi</taxon>
        <taxon>Fungi incertae sedis</taxon>
        <taxon>Zoopagomycota</taxon>
        <taxon>Zoopagomycotina</taxon>
        <taxon>Zoopagomycetes</taxon>
        <taxon>Zoopagales</taxon>
        <taxon>Sigmoideomycetaceae</taxon>
        <taxon>Thamnocephalis</taxon>
    </lineage>
</organism>
<protein>
    <submittedName>
        <fullName evidence="1">Uncharacterized protein</fullName>
    </submittedName>
</protein>
<reference evidence="2" key="1">
    <citation type="journal article" date="2018" name="Nat. Microbiol.">
        <title>Leveraging single-cell genomics to expand the fungal tree of life.</title>
        <authorList>
            <person name="Ahrendt S.R."/>
            <person name="Quandt C.A."/>
            <person name="Ciobanu D."/>
            <person name="Clum A."/>
            <person name="Salamov A."/>
            <person name="Andreopoulos B."/>
            <person name="Cheng J.F."/>
            <person name="Woyke T."/>
            <person name="Pelin A."/>
            <person name="Henrissat B."/>
            <person name="Reynolds N.K."/>
            <person name="Benny G.L."/>
            <person name="Smith M.E."/>
            <person name="James T.Y."/>
            <person name="Grigoriev I.V."/>
        </authorList>
    </citation>
    <scope>NUCLEOTIDE SEQUENCE [LARGE SCALE GENOMIC DNA]</scope>
    <source>
        <strain evidence="2">RSA 1356</strain>
    </source>
</reference>
<keyword evidence="2" id="KW-1185">Reference proteome</keyword>
<evidence type="ECO:0000313" key="2">
    <source>
        <dbReference type="Proteomes" id="UP000271241"/>
    </source>
</evidence>
<dbReference type="Proteomes" id="UP000271241">
    <property type="component" value="Unassembled WGS sequence"/>
</dbReference>
<dbReference type="EMBL" id="KZ992466">
    <property type="protein sequence ID" value="RKP10177.1"/>
    <property type="molecule type" value="Genomic_DNA"/>
</dbReference>
<gene>
    <name evidence="1" type="ORF">THASP1DRAFT_28052</name>
</gene>
<sequence length="171" mass="18087">MPAYGWPKCVVAQAGRVEAARMPAALYGHAAEYAPFAASTTPSQVACPVVETGADDAKPATTPTAEYPPALRAGINRTRTQSLILQRSSSMPTETTTTVQERRKTVKPGPTFQCMFEEANTFVASGILTTKTLTTSTMPSSAITATTTGVNMADWSATGRTLLAGLETRIR</sequence>
<proteinExistence type="predicted"/>